<proteinExistence type="predicted"/>
<evidence type="ECO:0000313" key="1">
    <source>
        <dbReference type="EMBL" id="CAB4619271.1"/>
    </source>
</evidence>
<accession>A0A6J6HYX3</accession>
<sequence>MQEVLRSPLAKRLDLELEHGMVYATAEMKATATGNFCHWFVSGLTVNGLPTMLLDLAVPLSSTNPQAMALEAKAFAETYVFPMAEALLSTPGAGESIPPLGVAERASLFEAHMAHHFASGKVSGLTLQKQTESLFKMATFLEVLTPVKLIAQFQQVGVGTVESRIQRGRASGAIPKASVVRAKKELLKKGL</sequence>
<name>A0A6J6HYX3_9ZZZZ</name>
<organism evidence="1">
    <name type="scientific">freshwater metagenome</name>
    <dbReference type="NCBI Taxonomy" id="449393"/>
    <lineage>
        <taxon>unclassified sequences</taxon>
        <taxon>metagenomes</taxon>
        <taxon>ecological metagenomes</taxon>
    </lineage>
</organism>
<dbReference type="EMBL" id="CAEZVD010000028">
    <property type="protein sequence ID" value="CAB4619271.1"/>
    <property type="molecule type" value="Genomic_DNA"/>
</dbReference>
<protein>
    <submittedName>
        <fullName evidence="1">Unannotated protein</fullName>
    </submittedName>
</protein>
<reference evidence="1" key="1">
    <citation type="submission" date="2020-05" db="EMBL/GenBank/DDBJ databases">
        <authorList>
            <person name="Chiriac C."/>
            <person name="Salcher M."/>
            <person name="Ghai R."/>
            <person name="Kavagutti S V."/>
        </authorList>
    </citation>
    <scope>NUCLEOTIDE SEQUENCE</scope>
</reference>
<dbReference type="AlphaFoldDB" id="A0A6J6HYX3"/>
<gene>
    <name evidence="1" type="ORF">UFOPK1909_00429</name>
</gene>